<reference evidence="4" key="1">
    <citation type="journal article" date="2019" name="Int. J. Syst. Evol. Microbiol.">
        <title>The Global Catalogue of Microorganisms (GCM) 10K type strain sequencing project: providing services to taxonomists for standard genome sequencing and annotation.</title>
        <authorList>
            <consortium name="The Broad Institute Genomics Platform"/>
            <consortium name="The Broad Institute Genome Sequencing Center for Infectious Disease"/>
            <person name="Wu L."/>
            <person name="Ma J."/>
        </authorList>
    </citation>
    <scope>NUCLEOTIDE SEQUENCE [LARGE SCALE GENOMIC DNA]</scope>
    <source>
        <strain evidence="4">CCM 8702</strain>
    </source>
</reference>
<evidence type="ECO:0000256" key="1">
    <source>
        <dbReference type="SAM" id="MobiDB-lite"/>
    </source>
</evidence>
<dbReference type="EMBL" id="BMDD01000003">
    <property type="protein sequence ID" value="GGH80232.1"/>
    <property type="molecule type" value="Genomic_DNA"/>
</dbReference>
<feature type="transmembrane region" description="Helical" evidence="2">
    <location>
        <begin position="63"/>
        <end position="85"/>
    </location>
</feature>
<sequence>MDDPFFEFGRKSALELIRTLFYAGLLPILYAAYRFGKMFALMHPIQGMSLQSDGFYAGSERPGWILGLIAGGAALIVAVIVWKAVCEMLLVALRYFERGTGGGNDRRKRAQTNGRRKRF</sequence>
<keyword evidence="2" id="KW-1133">Transmembrane helix</keyword>
<accession>A0ABQ1ZV99</accession>
<evidence type="ECO:0000256" key="2">
    <source>
        <dbReference type="SAM" id="Phobius"/>
    </source>
</evidence>
<evidence type="ECO:0000313" key="3">
    <source>
        <dbReference type="EMBL" id="GGH80232.1"/>
    </source>
</evidence>
<name>A0ABQ1ZV99_9BACL</name>
<comment type="caution">
    <text evidence="3">The sequence shown here is derived from an EMBL/GenBank/DDBJ whole genome shotgun (WGS) entry which is preliminary data.</text>
</comment>
<proteinExistence type="predicted"/>
<feature type="compositionally biased region" description="Basic residues" evidence="1">
    <location>
        <begin position="106"/>
        <end position="119"/>
    </location>
</feature>
<evidence type="ECO:0000313" key="4">
    <source>
        <dbReference type="Proteomes" id="UP000605427"/>
    </source>
</evidence>
<dbReference type="Proteomes" id="UP000605427">
    <property type="component" value="Unassembled WGS sequence"/>
</dbReference>
<keyword evidence="4" id="KW-1185">Reference proteome</keyword>
<organism evidence="3 4">
    <name type="scientific">Saccharibacillus endophyticus</name>
    <dbReference type="NCBI Taxonomy" id="2060666"/>
    <lineage>
        <taxon>Bacteria</taxon>
        <taxon>Bacillati</taxon>
        <taxon>Bacillota</taxon>
        <taxon>Bacilli</taxon>
        <taxon>Bacillales</taxon>
        <taxon>Paenibacillaceae</taxon>
        <taxon>Saccharibacillus</taxon>
    </lineage>
</organism>
<feature type="transmembrane region" description="Helical" evidence="2">
    <location>
        <begin position="20"/>
        <end position="43"/>
    </location>
</feature>
<keyword evidence="2" id="KW-0812">Transmembrane</keyword>
<feature type="region of interest" description="Disordered" evidence="1">
    <location>
        <begin position="99"/>
        <end position="119"/>
    </location>
</feature>
<dbReference type="RefSeq" id="WP_172244514.1">
    <property type="nucleotide sequence ID" value="NZ_BMDD01000003.1"/>
</dbReference>
<protein>
    <submittedName>
        <fullName evidence="3">Uncharacterized protein</fullName>
    </submittedName>
</protein>
<gene>
    <name evidence="3" type="ORF">GCM10007362_28230</name>
</gene>
<keyword evidence="2" id="KW-0472">Membrane</keyword>